<evidence type="ECO:0000256" key="3">
    <source>
        <dbReference type="ARBA" id="ARBA00022692"/>
    </source>
</evidence>
<evidence type="ECO:0000256" key="7">
    <source>
        <dbReference type="ARBA" id="ARBA00023303"/>
    </source>
</evidence>
<dbReference type="SUPFAM" id="SSF81324">
    <property type="entry name" value="Voltage-gated potassium channels"/>
    <property type="match status" value="1"/>
</dbReference>
<feature type="domain" description="Zinc-ribbon" evidence="11">
    <location>
        <begin position="4"/>
        <end position="24"/>
    </location>
</feature>
<dbReference type="InterPro" id="IPR026870">
    <property type="entry name" value="Zinc_ribbon_dom"/>
</dbReference>
<feature type="transmembrane region" description="Helical" evidence="9">
    <location>
        <begin position="241"/>
        <end position="261"/>
    </location>
</feature>
<keyword evidence="2" id="KW-0813">Transport</keyword>
<feature type="transmembrane region" description="Helical" evidence="9">
    <location>
        <begin position="134"/>
        <end position="159"/>
    </location>
</feature>
<keyword evidence="5" id="KW-0406">Ion transport</keyword>
<dbReference type="GO" id="GO:0005249">
    <property type="term" value="F:voltage-gated potassium channel activity"/>
    <property type="evidence" value="ECO:0007669"/>
    <property type="project" value="InterPro"/>
</dbReference>
<comment type="subcellular location">
    <subcellularLocation>
        <location evidence="1">Membrane</location>
        <topology evidence="1">Multi-pass membrane protein</topology>
    </subcellularLocation>
</comment>
<keyword evidence="4 9" id="KW-1133">Transmembrane helix</keyword>
<evidence type="ECO:0000256" key="6">
    <source>
        <dbReference type="ARBA" id="ARBA00023136"/>
    </source>
</evidence>
<dbReference type="PANTHER" id="PTHR11537">
    <property type="entry name" value="VOLTAGE-GATED POTASSIUM CHANNEL"/>
    <property type="match status" value="1"/>
</dbReference>
<protein>
    <recommendedName>
        <fullName evidence="14">Ion transporter</fullName>
    </recommendedName>
</protein>
<gene>
    <name evidence="12" type="ORF">ASJ80_06445</name>
</gene>
<feature type="transmembrane region" description="Helical" evidence="9">
    <location>
        <begin position="180"/>
        <end position="202"/>
    </location>
</feature>
<dbReference type="Gene3D" id="1.20.120.350">
    <property type="entry name" value="Voltage-gated potassium channels. Chain C"/>
    <property type="match status" value="1"/>
</dbReference>
<organism evidence="12 13">
    <name type="scientific">Methanobacterium bryantii</name>
    <dbReference type="NCBI Taxonomy" id="2161"/>
    <lineage>
        <taxon>Archaea</taxon>
        <taxon>Methanobacteriati</taxon>
        <taxon>Methanobacteriota</taxon>
        <taxon>Methanomada group</taxon>
        <taxon>Methanobacteria</taxon>
        <taxon>Methanobacteriales</taxon>
        <taxon>Methanobacteriaceae</taxon>
        <taxon>Methanobacterium</taxon>
    </lineage>
</organism>
<evidence type="ECO:0000313" key="12">
    <source>
        <dbReference type="EMBL" id="PAV04472.1"/>
    </source>
</evidence>
<dbReference type="Pfam" id="PF07885">
    <property type="entry name" value="Ion_trans_2"/>
    <property type="match status" value="1"/>
</dbReference>
<feature type="domain" description="Potassium channel" evidence="10">
    <location>
        <begin position="188"/>
        <end position="266"/>
    </location>
</feature>
<reference evidence="12 13" key="1">
    <citation type="journal article" date="2017" name="BMC Genomics">
        <title>Genomic analysis of methanogenic archaea reveals a shift towards energy conservation.</title>
        <authorList>
            <person name="Gilmore S.P."/>
            <person name="Henske J.K."/>
            <person name="Sexton J.A."/>
            <person name="Solomon K.V."/>
            <person name="Seppala S."/>
            <person name="Yoo J.I."/>
            <person name="Huyett L.M."/>
            <person name="Pressman A."/>
            <person name="Cogan J.Z."/>
            <person name="Kivenson V."/>
            <person name="Peng X."/>
            <person name="Tan Y."/>
            <person name="Valentine D.L."/>
            <person name="O'Malley M.A."/>
        </authorList>
    </citation>
    <scope>NUCLEOTIDE SEQUENCE [LARGE SCALE GENOMIC DNA]</scope>
    <source>
        <strain evidence="12 13">M.o.H.</strain>
    </source>
</reference>
<proteinExistence type="predicted"/>
<dbReference type="GO" id="GO:0008076">
    <property type="term" value="C:voltage-gated potassium channel complex"/>
    <property type="evidence" value="ECO:0007669"/>
    <property type="project" value="InterPro"/>
</dbReference>
<dbReference type="InterPro" id="IPR013099">
    <property type="entry name" value="K_chnl_dom"/>
</dbReference>
<dbReference type="EMBL" id="LMVM01000023">
    <property type="protein sequence ID" value="PAV04472.1"/>
    <property type="molecule type" value="Genomic_DNA"/>
</dbReference>
<evidence type="ECO:0000313" key="13">
    <source>
        <dbReference type="Proteomes" id="UP000217784"/>
    </source>
</evidence>
<feature type="transmembrane region" description="Helical" evidence="9">
    <location>
        <begin position="96"/>
        <end position="114"/>
    </location>
</feature>
<dbReference type="PANTHER" id="PTHR11537:SF254">
    <property type="entry name" value="POTASSIUM VOLTAGE-GATED CHANNEL PROTEIN SHAB"/>
    <property type="match status" value="1"/>
</dbReference>
<comment type="caution">
    <text evidence="12">The sequence shown here is derived from an EMBL/GenBank/DDBJ whole genome shotgun (WGS) entry which is preliminary data.</text>
</comment>
<keyword evidence="3 9" id="KW-0812">Transmembrane</keyword>
<dbReference type="InterPro" id="IPR028325">
    <property type="entry name" value="VG_K_chnl"/>
</dbReference>
<dbReference type="InterPro" id="IPR027359">
    <property type="entry name" value="Volt_channel_dom_sf"/>
</dbReference>
<evidence type="ECO:0000256" key="5">
    <source>
        <dbReference type="ARBA" id="ARBA00023065"/>
    </source>
</evidence>
<name>A0A2A2H501_METBR</name>
<feature type="transmembrane region" description="Helical" evidence="9">
    <location>
        <begin position="70"/>
        <end position="89"/>
    </location>
</feature>
<dbReference type="AlphaFoldDB" id="A0A2A2H501"/>
<keyword evidence="6 9" id="KW-0472">Membrane</keyword>
<dbReference type="RefSeq" id="WP_069582763.1">
    <property type="nucleotide sequence ID" value="NZ_LMVM01000023.1"/>
</dbReference>
<evidence type="ECO:0000256" key="1">
    <source>
        <dbReference type="ARBA" id="ARBA00004141"/>
    </source>
</evidence>
<evidence type="ECO:0000256" key="8">
    <source>
        <dbReference type="SAM" id="Coils"/>
    </source>
</evidence>
<feature type="coiled-coil region" evidence="8">
    <location>
        <begin position="266"/>
        <end position="303"/>
    </location>
</feature>
<sequence>MTRCPECSKENSEDASFCQYCGTKFAHLETEKKIILEDSQIESGSDRHVGRKSRSARDWIVSNLRPISDLIISTLVILDTILIGFILLYPSYSNSLYIIGFDLVVCIILFIEFICNKRSENYKSNLKEDVIDIFAMIPLLFFIILPPVWANYLAFMRLFKIVVLLEKGKKTIFNVIEKTNLSYIILTLFIIICAGSIAILVLDESSRGGINTPLDAVWYVISTISTVGYGDMVPDSVGGRIVGIILMIIGVGFFSLLTAYLSSLFMEEHEEEEDEIKNKIIRMEKSVDEMKSEIKELKELLKENK</sequence>
<evidence type="ECO:0000256" key="9">
    <source>
        <dbReference type="SAM" id="Phobius"/>
    </source>
</evidence>
<evidence type="ECO:0000259" key="10">
    <source>
        <dbReference type="Pfam" id="PF07885"/>
    </source>
</evidence>
<evidence type="ECO:0000256" key="2">
    <source>
        <dbReference type="ARBA" id="ARBA00022448"/>
    </source>
</evidence>
<accession>A0A2A2H501</accession>
<dbReference type="OrthoDB" id="56871at2157"/>
<dbReference type="Gene3D" id="1.10.287.70">
    <property type="match status" value="1"/>
</dbReference>
<keyword evidence="7" id="KW-0407">Ion channel</keyword>
<evidence type="ECO:0000259" key="11">
    <source>
        <dbReference type="Pfam" id="PF13240"/>
    </source>
</evidence>
<dbReference type="Proteomes" id="UP000217784">
    <property type="component" value="Unassembled WGS sequence"/>
</dbReference>
<keyword evidence="13" id="KW-1185">Reference proteome</keyword>
<keyword evidence="8" id="KW-0175">Coiled coil</keyword>
<dbReference type="Pfam" id="PF13240">
    <property type="entry name" value="Zn_Ribbon_1"/>
    <property type="match status" value="1"/>
</dbReference>
<evidence type="ECO:0008006" key="14">
    <source>
        <dbReference type="Google" id="ProtNLM"/>
    </source>
</evidence>
<dbReference type="GO" id="GO:0001508">
    <property type="term" value="P:action potential"/>
    <property type="evidence" value="ECO:0007669"/>
    <property type="project" value="TreeGrafter"/>
</dbReference>
<evidence type="ECO:0000256" key="4">
    <source>
        <dbReference type="ARBA" id="ARBA00022989"/>
    </source>
</evidence>